<protein>
    <submittedName>
        <fullName evidence="2">DUF1378 domain-containing protein</fullName>
    </submittedName>
</protein>
<dbReference type="InterPro" id="IPR009808">
    <property type="entry name" value="DUF1378"/>
</dbReference>
<dbReference type="Proteomes" id="UP000839895">
    <property type="component" value="Unassembled WGS sequence"/>
</dbReference>
<dbReference type="AlphaFoldDB" id="A0A5V6NIU8"/>
<dbReference type="EMBL" id="AAHDIV010000022">
    <property type="protein sequence ID" value="EBU8135866.1"/>
    <property type="molecule type" value="Genomic_DNA"/>
</dbReference>
<comment type="caution">
    <text evidence="2">The sequence shown here is derived from an EMBL/GenBank/DDBJ whole genome shotgun (WGS) entry which is preliminary data.</text>
</comment>
<gene>
    <name evidence="2" type="ORF">DLM27_19665</name>
</gene>
<keyword evidence="1" id="KW-1133">Transmembrane helix</keyword>
<proteinExistence type="predicted"/>
<keyword evidence="1" id="KW-0472">Membrane</keyword>
<evidence type="ECO:0000313" key="2">
    <source>
        <dbReference type="EMBL" id="EBU8135866.1"/>
    </source>
</evidence>
<reference evidence="2 3" key="1">
    <citation type="submission" date="2018-05" db="EMBL/GenBank/DDBJ databases">
        <authorList>
            <person name="Ashton P.M."/>
            <person name="Dallman T."/>
            <person name="Nair S."/>
            <person name="De Pinna E."/>
            <person name="Peters T."/>
            <person name="Grant K."/>
        </authorList>
    </citation>
    <scope>NUCLEOTIDE SEQUENCE [LARGE SCALE GENOMIC DNA]</scope>
    <source>
        <strain evidence="2 3">127535</strain>
    </source>
</reference>
<sequence>MTLIHAVLLYYCGVVCTLYLILGGYKAIRNYIQRKIEQAAEAKISPGK</sequence>
<feature type="transmembrane region" description="Helical" evidence="1">
    <location>
        <begin position="6"/>
        <end position="25"/>
    </location>
</feature>
<evidence type="ECO:0000256" key="1">
    <source>
        <dbReference type="SAM" id="Phobius"/>
    </source>
</evidence>
<dbReference type="Pfam" id="PF07125">
    <property type="entry name" value="DUF1378"/>
    <property type="match status" value="1"/>
</dbReference>
<evidence type="ECO:0000313" key="3">
    <source>
        <dbReference type="Proteomes" id="UP000839895"/>
    </source>
</evidence>
<accession>A0A5V6NIU8</accession>
<keyword evidence="1" id="KW-0812">Transmembrane</keyword>
<organism evidence="2 3">
    <name type="scientific">Salmonella enterica subsp. enterica serovar Poona</name>
    <dbReference type="NCBI Taxonomy" id="436295"/>
    <lineage>
        <taxon>Bacteria</taxon>
        <taxon>Pseudomonadati</taxon>
        <taxon>Pseudomonadota</taxon>
        <taxon>Gammaproteobacteria</taxon>
        <taxon>Enterobacterales</taxon>
        <taxon>Enterobacteriaceae</taxon>
        <taxon>Salmonella</taxon>
    </lineage>
</organism>
<name>A0A5V6NIU8_SALET</name>